<evidence type="ECO:0000256" key="2">
    <source>
        <dbReference type="SAM" id="Phobius"/>
    </source>
</evidence>
<dbReference type="Pfam" id="PF13174">
    <property type="entry name" value="TPR_6"/>
    <property type="match status" value="1"/>
</dbReference>
<name>A0A5J5IGI6_9BACT</name>
<evidence type="ECO:0000313" key="3">
    <source>
        <dbReference type="EMBL" id="KAA9036354.1"/>
    </source>
</evidence>
<keyword evidence="2" id="KW-0812">Transmembrane</keyword>
<dbReference type="SMART" id="SM00028">
    <property type="entry name" value="TPR"/>
    <property type="match status" value="2"/>
</dbReference>
<evidence type="ECO:0000313" key="4">
    <source>
        <dbReference type="Proteomes" id="UP000326903"/>
    </source>
</evidence>
<dbReference type="EMBL" id="VYQF01000008">
    <property type="protein sequence ID" value="KAA9036354.1"/>
    <property type="molecule type" value="Genomic_DNA"/>
</dbReference>
<dbReference type="Gene3D" id="1.25.40.10">
    <property type="entry name" value="Tetratricopeptide repeat domain"/>
    <property type="match status" value="1"/>
</dbReference>
<comment type="caution">
    <text evidence="3">The sequence shown here is derived from an EMBL/GenBank/DDBJ whole genome shotgun (WGS) entry which is preliminary data.</text>
</comment>
<keyword evidence="4" id="KW-1185">Reference proteome</keyword>
<sequence length="237" mass="26491">MAAKAIQHTEIDPVQRARGFWLNYSKPLIYIGSAVIVILAGWLIYKYMFKLPKEEKANDAVFITQKYFSDFANAQGSDSAKALQAAKILNGDGRNDGALRIINKYSGTAAANLCEYYAGACYLHLHQYDKAIKFLKDFDADGATQIKSRAYGMIGDASAELNKNDDALDYYKKAANVDDKDEYTSSEYLFRAALFAQSIGKTKDAIDLFKKIKEEYPLSEKAADVDRYLAKLGEFSE</sequence>
<gene>
    <name evidence="3" type="ORF">FW778_19180</name>
</gene>
<evidence type="ECO:0000256" key="1">
    <source>
        <dbReference type="PROSITE-ProRule" id="PRU00339"/>
    </source>
</evidence>
<feature type="repeat" description="TPR" evidence="1">
    <location>
        <begin position="148"/>
        <end position="181"/>
    </location>
</feature>
<dbReference type="Proteomes" id="UP000326903">
    <property type="component" value="Unassembled WGS sequence"/>
</dbReference>
<dbReference type="InterPro" id="IPR019734">
    <property type="entry name" value="TPR_rpt"/>
</dbReference>
<dbReference type="SUPFAM" id="SSF48452">
    <property type="entry name" value="TPR-like"/>
    <property type="match status" value="1"/>
</dbReference>
<keyword evidence="2" id="KW-1133">Transmembrane helix</keyword>
<protein>
    <submittedName>
        <fullName evidence="3">Uncharacterized protein</fullName>
    </submittedName>
</protein>
<keyword evidence="2" id="KW-0472">Membrane</keyword>
<dbReference type="AlphaFoldDB" id="A0A5J5IGI6"/>
<dbReference type="RefSeq" id="WP_150416477.1">
    <property type="nucleotide sequence ID" value="NZ_VYQF01000008.1"/>
</dbReference>
<feature type="transmembrane region" description="Helical" evidence="2">
    <location>
        <begin position="28"/>
        <end position="45"/>
    </location>
</feature>
<dbReference type="Pfam" id="PF13181">
    <property type="entry name" value="TPR_8"/>
    <property type="match status" value="1"/>
</dbReference>
<dbReference type="InterPro" id="IPR011990">
    <property type="entry name" value="TPR-like_helical_dom_sf"/>
</dbReference>
<dbReference type="PROSITE" id="PS50005">
    <property type="entry name" value="TPR"/>
    <property type="match status" value="1"/>
</dbReference>
<reference evidence="3 4" key="1">
    <citation type="submission" date="2019-09" db="EMBL/GenBank/DDBJ databases">
        <title>Draft genome sequence of Ginsengibacter sp. BR5-29.</title>
        <authorList>
            <person name="Im W.-T."/>
        </authorList>
    </citation>
    <scope>NUCLEOTIDE SEQUENCE [LARGE SCALE GENOMIC DNA]</scope>
    <source>
        <strain evidence="3 4">BR5-29</strain>
    </source>
</reference>
<organism evidence="3 4">
    <name type="scientific">Ginsengibacter hankyongi</name>
    <dbReference type="NCBI Taxonomy" id="2607284"/>
    <lineage>
        <taxon>Bacteria</taxon>
        <taxon>Pseudomonadati</taxon>
        <taxon>Bacteroidota</taxon>
        <taxon>Chitinophagia</taxon>
        <taxon>Chitinophagales</taxon>
        <taxon>Chitinophagaceae</taxon>
        <taxon>Ginsengibacter</taxon>
    </lineage>
</organism>
<keyword evidence="1" id="KW-0802">TPR repeat</keyword>
<accession>A0A5J5IGI6</accession>
<proteinExistence type="predicted"/>